<proteinExistence type="predicted"/>
<dbReference type="EMBL" id="CP060007">
    <property type="protein sequence ID" value="QNA43595.1"/>
    <property type="molecule type" value="Genomic_DNA"/>
</dbReference>
<dbReference type="Pfam" id="PF13545">
    <property type="entry name" value="HTH_Crp_2"/>
    <property type="match status" value="1"/>
</dbReference>
<keyword evidence="1" id="KW-0805">Transcription regulation</keyword>
<dbReference type="InterPro" id="IPR012318">
    <property type="entry name" value="HTH_CRP"/>
</dbReference>
<evidence type="ECO:0000259" key="5">
    <source>
        <dbReference type="PROSITE" id="PS51063"/>
    </source>
</evidence>
<dbReference type="GO" id="GO:0005829">
    <property type="term" value="C:cytosol"/>
    <property type="evidence" value="ECO:0007669"/>
    <property type="project" value="TreeGrafter"/>
</dbReference>
<dbReference type="InterPro" id="IPR050397">
    <property type="entry name" value="Env_Response_Regulators"/>
</dbReference>
<protein>
    <submittedName>
        <fullName evidence="6">Crp/Fnr family transcriptional regulator</fullName>
    </submittedName>
</protein>
<dbReference type="SMART" id="SM00100">
    <property type="entry name" value="cNMP"/>
    <property type="match status" value="1"/>
</dbReference>
<accession>A0A7G5XDP2</accession>
<dbReference type="PROSITE" id="PS51063">
    <property type="entry name" value="HTH_CRP_2"/>
    <property type="match status" value="1"/>
</dbReference>
<dbReference type="InterPro" id="IPR036388">
    <property type="entry name" value="WH-like_DNA-bd_sf"/>
</dbReference>
<evidence type="ECO:0000256" key="2">
    <source>
        <dbReference type="ARBA" id="ARBA00023125"/>
    </source>
</evidence>
<evidence type="ECO:0000256" key="1">
    <source>
        <dbReference type="ARBA" id="ARBA00023015"/>
    </source>
</evidence>
<dbReference type="InterPro" id="IPR014710">
    <property type="entry name" value="RmlC-like_jellyroll"/>
</dbReference>
<evidence type="ECO:0000313" key="7">
    <source>
        <dbReference type="Proteomes" id="UP000515344"/>
    </source>
</evidence>
<dbReference type="CDD" id="cd00092">
    <property type="entry name" value="HTH_CRP"/>
    <property type="match status" value="1"/>
</dbReference>
<dbReference type="InterPro" id="IPR000595">
    <property type="entry name" value="cNMP-bd_dom"/>
</dbReference>
<organism evidence="6 7">
    <name type="scientific">Lacibacter sediminis</name>
    <dbReference type="NCBI Taxonomy" id="2760713"/>
    <lineage>
        <taxon>Bacteria</taxon>
        <taxon>Pseudomonadati</taxon>
        <taxon>Bacteroidota</taxon>
        <taxon>Chitinophagia</taxon>
        <taxon>Chitinophagales</taxon>
        <taxon>Chitinophagaceae</taxon>
        <taxon>Lacibacter</taxon>
    </lineage>
</organism>
<dbReference type="SUPFAM" id="SSF46785">
    <property type="entry name" value="Winged helix' DNA-binding domain"/>
    <property type="match status" value="1"/>
</dbReference>
<dbReference type="GO" id="GO:0003700">
    <property type="term" value="F:DNA-binding transcription factor activity"/>
    <property type="evidence" value="ECO:0007669"/>
    <property type="project" value="TreeGrafter"/>
</dbReference>
<dbReference type="PANTHER" id="PTHR24567">
    <property type="entry name" value="CRP FAMILY TRANSCRIPTIONAL REGULATORY PROTEIN"/>
    <property type="match status" value="1"/>
</dbReference>
<feature type="domain" description="Cyclic nucleotide-binding" evidence="4">
    <location>
        <begin position="15"/>
        <end position="119"/>
    </location>
</feature>
<name>A0A7G5XDP2_9BACT</name>
<dbReference type="AlphaFoldDB" id="A0A7G5XDP2"/>
<evidence type="ECO:0000256" key="3">
    <source>
        <dbReference type="ARBA" id="ARBA00023163"/>
    </source>
</evidence>
<keyword evidence="2" id="KW-0238">DNA-binding</keyword>
<evidence type="ECO:0000259" key="4">
    <source>
        <dbReference type="PROSITE" id="PS50042"/>
    </source>
</evidence>
<dbReference type="CDD" id="cd00038">
    <property type="entry name" value="CAP_ED"/>
    <property type="match status" value="1"/>
</dbReference>
<dbReference type="Proteomes" id="UP000515344">
    <property type="component" value="Chromosome"/>
</dbReference>
<keyword evidence="3" id="KW-0804">Transcription</keyword>
<dbReference type="InterPro" id="IPR036390">
    <property type="entry name" value="WH_DNA-bd_sf"/>
</dbReference>
<dbReference type="SMART" id="SM00419">
    <property type="entry name" value="HTH_CRP"/>
    <property type="match status" value="1"/>
</dbReference>
<dbReference type="PANTHER" id="PTHR24567:SF74">
    <property type="entry name" value="HTH-TYPE TRANSCRIPTIONAL REGULATOR ARCR"/>
    <property type="match status" value="1"/>
</dbReference>
<dbReference type="Pfam" id="PF00027">
    <property type="entry name" value="cNMP_binding"/>
    <property type="match status" value="1"/>
</dbReference>
<dbReference type="InterPro" id="IPR018490">
    <property type="entry name" value="cNMP-bd_dom_sf"/>
</dbReference>
<reference evidence="7" key="1">
    <citation type="submission" date="2020-08" db="EMBL/GenBank/DDBJ databases">
        <title>Lacibacter sp. S13-6-6 genome sequencing.</title>
        <authorList>
            <person name="Jin L."/>
        </authorList>
    </citation>
    <scope>NUCLEOTIDE SEQUENCE [LARGE SCALE GENOMIC DNA]</scope>
    <source>
        <strain evidence="7">S13-6-6</strain>
    </source>
</reference>
<dbReference type="KEGG" id="lacs:H4075_16120"/>
<dbReference type="GO" id="GO:0003677">
    <property type="term" value="F:DNA binding"/>
    <property type="evidence" value="ECO:0007669"/>
    <property type="project" value="UniProtKB-KW"/>
</dbReference>
<dbReference type="SUPFAM" id="SSF51206">
    <property type="entry name" value="cAMP-binding domain-like"/>
    <property type="match status" value="1"/>
</dbReference>
<feature type="domain" description="HTH crp-type" evidence="5">
    <location>
        <begin position="150"/>
        <end position="224"/>
    </location>
</feature>
<evidence type="ECO:0000313" key="6">
    <source>
        <dbReference type="EMBL" id="QNA43595.1"/>
    </source>
</evidence>
<keyword evidence="7" id="KW-1185">Reference proteome</keyword>
<dbReference type="RefSeq" id="WP_182801857.1">
    <property type="nucleotide sequence ID" value="NZ_CP060007.1"/>
</dbReference>
<dbReference type="Gene3D" id="2.60.120.10">
    <property type="entry name" value="Jelly Rolls"/>
    <property type="match status" value="1"/>
</dbReference>
<sequence length="233" mass="27074">MSTDQKFLLIRNYDLFAHISDEEYEELHLDHHFIEANKGEYIYFDSQYHNKLYFLKGGTIKIGYIDEEGKEVIKEIIREGEVFGQFTLERNNLNGEFAQAYKADVSLCAFNIEDFERLLKTKPNIGFHYTKQVGQKLRKFESRLLNLLNKDVKTRLVNFLVMLAREEGETSNEDEYSIQNFLTHEDIAQLIGSSRQTVTTMLNELETAGFLTVTRQLINIPSVKNLQKSLAVS</sequence>
<dbReference type="Gene3D" id="1.10.10.10">
    <property type="entry name" value="Winged helix-like DNA-binding domain superfamily/Winged helix DNA-binding domain"/>
    <property type="match status" value="1"/>
</dbReference>
<gene>
    <name evidence="6" type="ORF">H4075_16120</name>
</gene>
<dbReference type="PROSITE" id="PS50042">
    <property type="entry name" value="CNMP_BINDING_3"/>
    <property type="match status" value="1"/>
</dbReference>